<keyword evidence="3" id="KW-1185">Reference proteome</keyword>
<feature type="transmembrane region" description="Helical" evidence="1">
    <location>
        <begin position="55"/>
        <end position="77"/>
    </location>
</feature>
<accession>A0A9X3J3H9</accession>
<sequence length="124" mass="13121">MSFFHRQYAIADSIPPLGLEDLLDVVHDVEPVARVASVHLALHVLVDLLARDLDVPAAAVLVALAALDAAVAVAVGVGPVADRLRIGAVLGGLAVQRRLLRVLPKYEKFFFSPLRCSAGPPSGR</sequence>
<proteinExistence type="predicted"/>
<gene>
    <name evidence="2" type="ORF">OV079_51385</name>
</gene>
<dbReference type="RefSeq" id="WP_267777930.1">
    <property type="nucleotide sequence ID" value="NZ_JAPNKE010000002.1"/>
</dbReference>
<dbReference type="EMBL" id="JAPNKE010000002">
    <property type="protein sequence ID" value="MCY1013796.1"/>
    <property type="molecule type" value="Genomic_DNA"/>
</dbReference>
<keyword evidence="1" id="KW-0472">Membrane</keyword>
<dbReference type="Proteomes" id="UP001150924">
    <property type="component" value="Unassembled WGS sequence"/>
</dbReference>
<dbReference type="AlphaFoldDB" id="A0A9X3J3H9"/>
<comment type="caution">
    <text evidence="2">The sequence shown here is derived from an EMBL/GenBank/DDBJ whole genome shotgun (WGS) entry which is preliminary data.</text>
</comment>
<keyword evidence="1" id="KW-0812">Transmembrane</keyword>
<name>A0A9X3J3H9_9BACT</name>
<reference evidence="2" key="1">
    <citation type="submission" date="2022-11" db="EMBL/GenBank/DDBJ databases">
        <title>Minimal conservation of predation-associated metabolite biosynthetic gene clusters underscores biosynthetic potential of Myxococcota including descriptions for ten novel species: Archangium lansinium sp. nov., Myxococcus landrumus sp. nov., Nannocystis bai.</title>
        <authorList>
            <person name="Ahearne A."/>
            <person name="Stevens C."/>
            <person name="Phillips K."/>
        </authorList>
    </citation>
    <scope>NUCLEOTIDE SEQUENCE</scope>
    <source>
        <strain evidence="2">Na p29</strain>
    </source>
</reference>
<keyword evidence="1" id="KW-1133">Transmembrane helix</keyword>
<protein>
    <submittedName>
        <fullName evidence="2">Uncharacterized protein</fullName>
    </submittedName>
</protein>
<evidence type="ECO:0000256" key="1">
    <source>
        <dbReference type="SAM" id="Phobius"/>
    </source>
</evidence>
<evidence type="ECO:0000313" key="3">
    <source>
        <dbReference type="Proteomes" id="UP001150924"/>
    </source>
</evidence>
<evidence type="ECO:0000313" key="2">
    <source>
        <dbReference type="EMBL" id="MCY1013796.1"/>
    </source>
</evidence>
<organism evidence="2 3">
    <name type="scientific">Nannocystis pusilla</name>
    <dbReference type="NCBI Taxonomy" id="889268"/>
    <lineage>
        <taxon>Bacteria</taxon>
        <taxon>Pseudomonadati</taxon>
        <taxon>Myxococcota</taxon>
        <taxon>Polyangia</taxon>
        <taxon>Nannocystales</taxon>
        <taxon>Nannocystaceae</taxon>
        <taxon>Nannocystis</taxon>
    </lineage>
</organism>